<evidence type="ECO:0000313" key="3">
    <source>
        <dbReference type="Proteomes" id="UP000051184"/>
    </source>
</evidence>
<dbReference type="AlphaFoldDB" id="A0A0N7MB44"/>
<feature type="signal peptide" evidence="1">
    <location>
        <begin position="1"/>
        <end position="23"/>
    </location>
</feature>
<evidence type="ECO:0000256" key="1">
    <source>
        <dbReference type="SAM" id="SignalP"/>
    </source>
</evidence>
<sequence>MRHLTYAAIFLLGALSLASVATSQTLERGKRPTDKIAADLNIPETVFVECFSDVMPDRNHNPSGAKQRANKAILLPCLQAENPEITNRLLDEVMDRYRPEGPMRRS</sequence>
<accession>A0A0N7MB44</accession>
<keyword evidence="1" id="KW-0732">Signal</keyword>
<gene>
    <name evidence="2" type="ORF">TA5114_00159</name>
</gene>
<dbReference type="Proteomes" id="UP000051184">
    <property type="component" value="Unassembled WGS sequence"/>
</dbReference>
<evidence type="ECO:0000313" key="2">
    <source>
        <dbReference type="EMBL" id="CUK24376.1"/>
    </source>
</evidence>
<organism evidence="2 3">
    <name type="scientific">Cognatishimia activa</name>
    <dbReference type="NCBI Taxonomy" id="1715691"/>
    <lineage>
        <taxon>Bacteria</taxon>
        <taxon>Pseudomonadati</taxon>
        <taxon>Pseudomonadota</taxon>
        <taxon>Alphaproteobacteria</taxon>
        <taxon>Rhodobacterales</taxon>
        <taxon>Paracoccaceae</taxon>
        <taxon>Cognatishimia</taxon>
    </lineage>
</organism>
<reference evidence="3" key="1">
    <citation type="submission" date="2015-09" db="EMBL/GenBank/DDBJ databases">
        <authorList>
            <person name="Rodrigo-Torres Lidia"/>
            <person name="Arahal R.David."/>
        </authorList>
    </citation>
    <scope>NUCLEOTIDE SEQUENCE [LARGE SCALE GENOMIC DNA]</scope>
    <source>
        <strain evidence="3">CECT 5114</strain>
    </source>
</reference>
<proteinExistence type="predicted"/>
<name>A0A0N7MB44_9RHOB</name>
<dbReference type="EMBL" id="CYUE01000002">
    <property type="protein sequence ID" value="CUK24376.1"/>
    <property type="molecule type" value="Genomic_DNA"/>
</dbReference>
<dbReference type="OrthoDB" id="8456571at2"/>
<dbReference type="STRING" id="1715691.TA5113_00784"/>
<keyword evidence="3" id="KW-1185">Reference proteome</keyword>
<protein>
    <submittedName>
        <fullName evidence="2">Uncharacterized protein</fullName>
    </submittedName>
</protein>
<feature type="chain" id="PRO_5006016042" evidence="1">
    <location>
        <begin position="24"/>
        <end position="106"/>
    </location>
</feature>
<dbReference type="RefSeq" id="WP_058313765.1">
    <property type="nucleotide sequence ID" value="NZ_CYTO01000008.1"/>
</dbReference>